<dbReference type="RefSeq" id="WP_013045951.1">
    <property type="nucleotide sequence ID" value="NC_014010.1"/>
</dbReference>
<dbReference type="EMBL" id="CP001751">
    <property type="protein sequence ID" value="ADE39322.1"/>
    <property type="molecule type" value="Genomic_DNA"/>
</dbReference>
<evidence type="ECO:0000256" key="3">
    <source>
        <dbReference type="ARBA" id="ARBA00008741"/>
    </source>
</evidence>
<dbReference type="GO" id="GO:0005886">
    <property type="term" value="C:plasma membrane"/>
    <property type="evidence" value="ECO:0007669"/>
    <property type="project" value="UniProtKB-SubCell"/>
</dbReference>
<keyword evidence="11 12" id="KW-0472">Membrane</keyword>
<evidence type="ECO:0000256" key="5">
    <source>
        <dbReference type="ARBA" id="ARBA00022448"/>
    </source>
</evidence>
<organism evidence="13 14">
    <name type="scientific">Puniceispirillum marinum (strain IMCC1322)</name>
    <dbReference type="NCBI Taxonomy" id="488538"/>
    <lineage>
        <taxon>Bacteria</taxon>
        <taxon>Pseudomonadati</taxon>
        <taxon>Pseudomonadota</taxon>
        <taxon>Alphaproteobacteria</taxon>
        <taxon>Candidatus Puniceispirillales</taxon>
        <taxon>Candidatus Puniceispirillaceae</taxon>
        <taxon>Candidatus Puniceispirillum</taxon>
    </lineage>
</organism>
<evidence type="ECO:0000256" key="10">
    <source>
        <dbReference type="ARBA" id="ARBA00022989"/>
    </source>
</evidence>
<comment type="function">
    <text evidence="1 12">Required for the export of heme to the periplasm for the biogenesis of c-type cytochromes.</text>
</comment>
<reference evidence="13 14" key="1">
    <citation type="journal article" date="2010" name="J. Bacteriol.">
        <title>Complete genome sequence of "Candidatus Puniceispirillum marinum" IMCC1322, a representative of the SAR116 clade in the Alphaproteobacteria.</title>
        <authorList>
            <person name="Oh H.M."/>
            <person name="Kwon K.K."/>
            <person name="Kang I."/>
            <person name="Kang S.G."/>
            <person name="Lee J.H."/>
            <person name="Kim S.J."/>
            <person name="Cho J.C."/>
        </authorList>
    </citation>
    <scope>NUCLEOTIDE SEQUENCE [LARGE SCALE GENOMIC DNA]</scope>
    <source>
        <strain evidence="13 14">IMCC1322</strain>
    </source>
</reference>
<gene>
    <name evidence="13" type="ordered locus">SAR116_1079</name>
</gene>
<dbReference type="GO" id="GO:0017004">
    <property type="term" value="P:cytochrome complex assembly"/>
    <property type="evidence" value="ECO:0007669"/>
    <property type="project" value="UniProtKB-KW"/>
</dbReference>
<dbReference type="GO" id="GO:0015886">
    <property type="term" value="P:heme transport"/>
    <property type="evidence" value="ECO:0007669"/>
    <property type="project" value="InterPro"/>
</dbReference>
<keyword evidence="7 12" id="KW-0997">Cell inner membrane</keyword>
<evidence type="ECO:0000313" key="13">
    <source>
        <dbReference type="EMBL" id="ADE39322.1"/>
    </source>
</evidence>
<comment type="similarity">
    <text evidence="3 12">Belongs to the CcmD/CycX/HelD family.</text>
</comment>
<comment type="subcellular location">
    <subcellularLocation>
        <location evidence="2 12">Cell inner membrane</location>
        <topology evidence="2 12">Single-pass membrane protein</topology>
    </subcellularLocation>
</comment>
<dbReference type="KEGG" id="apb:SAR116_1079"/>
<dbReference type="AlphaFoldDB" id="D5BSS5"/>
<keyword evidence="6 12" id="KW-1003">Cell membrane</keyword>
<evidence type="ECO:0000313" key="14">
    <source>
        <dbReference type="Proteomes" id="UP000007460"/>
    </source>
</evidence>
<protein>
    <recommendedName>
        <fullName evidence="4 12">Heme exporter protein D</fullName>
    </recommendedName>
</protein>
<evidence type="ECO:0000256" key="1">
    <source>
        <dbReference type="ARBA" id="ARBA00002442"/>
    </source>
</evidence>
<keyword evidence="14" id="KW-1185">Reference proteome</keyword>
<dbReference type="Proteomes" id="UP000007460">
    <property type="component" value="Chromosome"/>
</dbReference>
<evidence type="ECO:0000256" key="6">
    <source>
        <dbReference type="ARBA" id="ARBA00022475"/>
    </source>
</evidence>
<keyword evidence="8 12" id="KW-0812">Transmembrane</keyword>
<keyword evidence="5 12" id="KW-0813">Transport</keyword>
<evidence type="ECO:0000256" key="8">
    <source>
        <dbReference type="ARBA" id="ARBA00022692"/>
    </source>
</evidence>
<evidence type="ECO:0000256" key="11">
    <source>
        <dbReference type="ARBA" id="ARBA00023136"/>
    </source>
</evidence>
<dbReference type="InterPro" id="IPR007078">
    <property type="entry name" value="Haem_export_protD_CcmD"/>
</dbReference>
<accession>D5BSS5</accession>
<dbReference type="HOGENOM" id="CLU_2919444_0_0_5"/>
<keyword evidence="10 12" id="KW-1133">Transmembrane helix</keyword>
<dbReference type="STRING" id="488538.SAR116_1079"/>
<name>D5BSS5_PUNMI</name>
<feature type="transmembrane region" description="Helical" evidence="12">
    <location>
        <begin position="12"/>
        <end position="34"/>
    </location>
</feature>
<dbReference type="Pfam" id="PF04995">
    <property type="entry name" value="CcmD"/>
    <property type="match status" value="1"/>
</dbReference>
<evidence type="ECO:0000256" key="9">
    <source>
        <dbReference type="ARBA" id="ARBA00022748"/>
    </source>
</evidence>
<dbReference type="NCBIfam" id="TIGR03141">
    <property type="entry name" value="cytochro_ccmD"/>
    <property type="match status" value="1"/>
</dbReference>
<proteinExistence type="inferred from homology"/>
<evidence type="ECO:0000256" key="2">
    <source>
        <dbReference type="ARBA" id="ARBA00004377"/>
    </source>
</evidence>
<keyword evidence="9 12" id="KW-0201">Cytochrome c-type biogenesis</keyword>
<dbReference type="OrthoDB" id="9815607at2"/>
<evidence type="ECO:0000256" key="12">
    <source>
        <dbReference type="RuleBase" id="RU363101"/>
    </source>
</evidence>
<evidence type="ECO:0000256" key="4">
    <source>
        <dbReference type="ARBA" id="ARBA00016461"/>
    </source>
</evidence>
<evidence type="ECO:0000256" key="7">
    <source>
        <dbReference type="ARBA" id="ARBA00022519"/>
    </source>
</evidence>
<sequence length="61" mass="6950">MNSLFEMVQFGGFIWASYAIAALALMWMFVASWARARTLAKKLRAMMQEDASDNNDNDKIT</sequence>